<evidence type="ECO:0000313" key="2">
    <source>
        <dbReference type="EMBL" id="RJX50802.1"/>
    </source>
</evidence>
<organism evidence="2 3">
    <name type="scientific">Halonotius pteroides</name>
    <dbReference type="NCBI Taxonomy" id="268735"/>
    <lineage>
        <taxon>Archaea</taxon>
        <taxon>Methanobacteriati</taxon>
        <taxon>Methanobacteriota</taxon>
        <taxon>Stenosarchaea group</taxon>
        <taxon>Halobacteria</taxon>
        <taxon>Halobacteriales</taxon>
        <taxon>Haloferacaceae</taxon>
        <taxon>Halonotius</taxon>
    </lineage>
</organism>
<evidence type="ECO:0000259" key="1">
    <source>
        <dbReference type="PROSITE" id="PS50846"/>
    </source>
</evidence>
<dbReference type="EMBL" id="QMDW01000004">
    <property type="protein sequence ID" value="RJX50802.1"/>
    <property type="molecule type" value="Genomic_DNA"/>
</dbReference>
<dbReference type="Gene3D" id="3.30.70.100">
    <property type="match status" value="1"/>
</dbReference>
<dbReference type="Pfam" id="PF00403">
    <property type="entry name" value="HMA"/>
    <property type="match status" value="1"/>
</dbReference>
<name>A0A3A6Q952_9EURY</name>
<protein>
    <submittedName>
        <fullName evidence="2">Heavy metal transporter</fullName>
    </submittedName>
</protein>
<sequence length="65" mass="6483">MGQAITVDGMSCEHPEEAVKDALISVDGVTAASVDRDASTAEIEGTAAVADLLSAVEDAGYEASA</sequence>
<accession>A0A3A6Q952</accession>
<gene>
    <name evidence="2" type="ORF">DP106_04190</name>
</gene>
<dbReference type="InterPro" id="IPR036163">
    <property type="entry name" value="HMA_dom_sf"/>
</dbReference>
<dbReference type="GO" id="GO:0046872">
    <property type="term" value="F:metal ion binding"/>
    <property type="evidence" value="ECO:0007669"/>
    <property type="project" value="InterPro"/>
</dbReference>
<dbReference type="RefSeq" id="WP_120083607.1">
    <property type="nucleotide sequence ID" value="NZ_QMDW01000004.1"/>
</dbReference>
<feature type="domain" description="HMA" evidence="1">
    <location>
        <begin position="1"/>
        <end position="64"/>
    </location>
</feature>
<dbReference type="OrthoDB" id="44171at2157"/>
<dbReference type="Proteomes" id="UP000281564">
    <property type="component" value="Unassembled WGS sequence"/>
</dbReference>
<dbReference type="InterPro" id="IPR006121">
    <property type="entry name" value="HMA_dom"/>
</dbReference>
<evidence type="ECO:0000313" key="3">
    <source>
        <dbReference type="Proteomes" id="UP000281564"/>
    </source>
</evidence>
<reference evidence="2 3" key="1">
    <citation type="submission" date="2018-06" db="EMBL/GenBank/DDBJ databases">
        <title>Halonotius sp. F13-13 a new haloarchaeeon isolated from a solar saltern from Isla Cristina, Huelva, Spain.</title>
        <authorList>
            <person name="Duran-Viseras A."/>
            <person name="Sanchez-Porro C."/>
            <person name="Ventosa A."/>
        </authorList>
    </citation>
    <scope>NUCLEOTIDE SEQUENCE [LARGE SCALE GENOMIC DNA]</scope>
    <source>
        <strain evidence="2 3">CECT 7525</strain>
    </source>
</reference>
<dbReference type="CDD" id="cd00371">
    <property type="entry name" value="HMA"/>
    <property type="match status" value="1"/>
</dbReference>
<comment type="caution">
    <text evidence="2">The sequence shown here is derived from an EMBL/GenBank/DDBJ whole genome shotgun (WGS) entry which is preliminary data.</text>
</comment>
<dbReference type="PROSITE" id="PS50846">
    <property type="entry name" value="HMA_2"/>
    <property type="match status" value="1"/>
</dbReference>
<dbReference type="SUPFAM" id="SSF55008">
    <property type="entry name" value="HMA, heavy metal-associated domain"/>
    <property type="match status" value="1"/>
</dbReference>
<proteinExistence type="predicted"/>
<keyword evidence="3" id="KW-1185">Reference proteome</keyword>
<dbReference type="AlphaFoldDB" id="A0A3A6Q952"/>